<dbReference type="Proteomes" id="UP000004394">
    <property type="component" value="Unassembled WGS sequence"/>
</dbReference>
<dbReference type="Gene3D" id="3.40.140.30">
    <property type="entry name" value="Hypothetical protein TM1506"/>
    <property type="match status" value="1"/>
</dbReference>
<comment type="caution">
    <text evidence="1">The sequence shown here is derived from an EMBL/GenBank/DDBJ whole genome shotgun (WGS) entry which is preliminary data.</text>
</comment>
<dbReference type="InterPro" id="IPR016193">
    <property type="entry name" value="Cytidine_deaminase-like"/>
</dbReference>
<dbReference type="BioCyc" id="PMAR862515-HMP:GMOO-1368-MONOMER"/>
<reference evidence="1" key="1">
    <citation type="submission" date="2010-07" db="EMBL/GenBank/DDBJ databases">
        <authorList>
            <person name="Muzny D."/>
            <person name="Qin X."/>
            <person name="Deng J."/>
            <person name="Jiang H."/>
            <person name="Liu Y."/>
            <person name="Qu J."/>
            <person name="Song X.-Z."/>
            <person name="Zhang L."/>
            <person name="Thornton R."/>
            <person name="Coyle M."/>
            <person name="Francisco L."/>
            <person name="Jackson L."/>
            <person name="Javaid M."/>
            <person name="Korchina V."/>
            <person name="Kovar C."/>
            <person name="Mata R."/>
            <person name="Mathew T."/>
            <person name="Ngo R."/>
            <person name="Nguyen L."/>
            <person name="Nguyen N."/>
            <person name="Okwuonu G."/>
            <person name="Ongeri F."/>
            <person name="Pham C."/>
            <person name="Simmons D."/>
            <person name="Wilczek-Boney K."/>
            <person name="Hale W."/>
            <person name="Jakkamsetti A."/>
            <person name="Pham P."/>
            <person name="Ruth R."/>
            <person name="San Lucas F."/>
            <person name="Warren J."/>
            <person name="Zhang J."/>
            <person name="Zhao Z."/>
            <person name="Zhou C."/>
            <person name="Zhu D."/>
            <person name="Lee S."/>
            <person name="Bess C."/>
            <person name="Blankenburg K."/>
            <person name="Forbes L."/>
            <person name="Fu Q."/>
            <person name="Gubbala S."/>
            <person name="Hirani K."/>
            <person name="Jayaseelan J.C."/>
            <person name="Lara F."/>
            <person name="Munidasa M."/>
            <person name="Palculict T."/>
            <person name="Patil S."/>
            <person name="Pu L.-L."/>
            <person name="Saada N."/>
            <person name="Tang L."/>
            <person name="Weissenberger G."/>
            <person name="Zhu Y."/>
            <person name="Hemphill L."/>
            <person name="Shang Y."/>
            <person name="Youmans B."/>
            <person name="Ayvaz T."/>
            <person name="Ross M."/>
            <person name="Santibanez J."/>
            <person name="Aqrawi P."/>
            <person name="Gross S."/>
            <person name="Joshi V."/>
            <person name="Fowler G."/>
            <person name="Nazareth L."/>
            <person name="Reid J."/>
            <person name="Worley K."/>
            <person name="Petrosino J."/>
            <person name="Highlander S."/>
            <person name="Gibbs R."/>
        </authorList>
    </citation>
    <scope>NUCLEOTIDE SEQUENCE [LARGE SCALE GENOMIC DNA]</scope>
    <source>
        <strain evidence="1">DSM 16973</strain>
    </source>
</reference>
<evidence type="ECO:0000313" key="1">
    <source>
        <dbReference type="EMBL" id="EFM01705.1"/>
    </source>
</evidence>
<dbReference type="Pfam" id="PF08973">
    <property type="entry name" value="TM1506"/>
    <property type="match status" value="1"/>
</dbReference>
<gene>
    <name evidence="1" type="ORF">HMPREF0658_1345</name>
</gene>
<proteinExistence type="predicted"/>
<dbReference type="HOGENOM" id="CLU_121418_1_0_10"/>
<dbReference type="InterPro" id="IPR015067">
    <property type="entry name" value="DUF1893_TM1506-like"/>
</dbReference>
<dbReference type="SUPFAM" id="SSF53927">
    <property type="entry name" value="Cytidine deaminase-like"/>
    <property type="match status" value="1"/>
</dbReference>
<dbReference type="EMBL" id="AEEI01000044">
    <property type="protein sequence ID" value="EFM01705.1"/>
    <property type="molecule type" value="Genomic_DNA"/>
</dbReference>
<keyword evidence="2" id="KW-1185">Reference proteome</keyword>
<dbReference type="GO" id="GO:0003824">
    <property type="term" value="F:catalytic activity"/>
    <property type="evidence" value="ECO:0007669"/>
    <property type="project" value="InterPro"/>
</dbReference>
<dbReference type="STRING" id="862515.HMPREF0658_1345"/>
<protein>
    <submittedName>
        <fullName evidence="1">Uncharacterized protein</fullName>
    </submittedName>
</protein>
<dbReference type="AlphaFoldDB" id="E0NT44"/>
<dbReference type="eggNOG" id="ENOG50332RU">
    <property type="taxonomic scope" value="Bacteria"/>
</dbReference>
<evidence type="ECO:0000313" key="2">
    <source>
        <dbReference type="Proteomes" id="UP000004394"/>
    </source>
</evidence>
<accession>E0NT44</accession>
<name>E0NT44_9BACT</name>
<dbReference type="InterPro" id="IPR037081">
    <property type="entry name" value="Hyp_TM1506"/>
</dbReference>
<organism evidence="1 2">
    <name type="scientific">Hoylesella marshii DSM 16973 = JCM 13450</name>
    <dbReference type="NCBI Taxonomy" id="862515"/>
    <lineage>
        <taxon>Bacteria</taxon>
        <taxon>Pseudomonadati</taxon>
        <taxon>Bacteroidota</taxon>
        <taxon>Bacteroidia</taxon>
        <taxon>Bacteroidales</taxon>
        <taxon>Prevotellaceae</taxon>
        <taxon>Hoylesella</taxon>
    </lineage>
</organism>
<sequence>MPIAQTAFFIYLSGKKAVADNEKSSIGLGRSLLFPYICKYKQGVNLFYRRNATMMKDLMETLQAGNYSMVVLHDGKIRKYEGRGIDELYRLLRERPERLYEAKLAYKVLDKASAGLMVIGGVNDIYAGVMSKQAIPLLDEAGVRYMFDKLVDHITGADGEDWNDWERICAPHRNAEEVLIAVKQSMNRLYTHG</sequence>